<keyword evidence="1" id="KW-0472">Membrane</keyword>
<feature type="transmembrane region" description="Helical" evidence="1">
    <location>
        <begin position="177"/>
        <end position="199"/>
    </location>
</feature>
<evidence type="ECO:0000256" key="1">
    <source>
        <dbReference type="SAM" id="Phobius"/>
    </source>
</evidence>
<keyword evidence="3" id="KW-1185">Reference proteome</keyword>
<dbReference type="EMBL" id="CAJJDM010000129">
    <property type="protein sequence ID" value="CAD8105250.1"/>
    <property type="molecule type" value="Genomic_DNA"/>
</dbReference>
<feature type="transmembrane region" description="Helical" evidence="1">
    <location>
        <begin position="6"/>
        <end position="26"/>
    </location>
</feature>
<accession>A0A8S1PP61</accession>
<dbReference type="AlphaFoldDB" id="A0A8S1PP61"/>
<keyword evidence="1" id="KW-1133">Transmembrane helix</keyword>
<sequence length="411" mass="48862">MFLTQLVIEMVFHFLQAILVSIVIEIKSLNCLDQRRKWYQKIKIMKYTILSLGEFSDQESRGSNKNTRTRVRYSVFPASITQGQMFSEECQCQMKEFFDFDFYKTIIKVTYGQWSQDLRRQLKYRIELMYVYNCCSCTISLISLVDQTFNRNGQSIQDVLDLVGDRYIVYNILKQEMVFHFLQAILVSIVIEIKSLNCLDQRRKWYQKIKIMKYTILSLGEFSDQESRGSNKNTRTRVRYSVFPASITQGQMFSEECQCQMKEFFDFDFYKTIIKVTYGQWSQDLRRQLKYRIELMYVYNCCSCTISLISLVDQTFNRNGQSIQDVLDLVGDRNGFSLFTGDSGIYSNRNQKSKLPGLKEKMVSKNQNYEIHNFELRGIFRSRKQRKQQKYKNESKIFSLSSLNYIRLDVF</sequence>
<feature type="transmembrane region" description="Helical" evidence="1">
    <location>
        <begin position="128"/>
        <end position="145"/>
    </location>
</feature>
<evidence type="ECO:0000313" key="2">
    <source>
        <dbReference type="EMBL" id="CAD8105250.1"/>
    </source>
</evidence>
<protein>
    <submittedName>
        <fullName evidence="2">Uncharacterized protein</fullName>
    </submittedName>
</protein>
<evidence type="ECO:0000313" key="3">
    <source>
        <dbReference type="Proteomes" id="UP000688137"/>
    </source>
</evidence>
<comment type="caution">
    <text evidence="2">The sequence shown here is derived from an EMBL/GenBank/DDBJ whole genome shotgun (WGS) entry which is preliminary data.</text>
</comment>
<gene>
    <name evidence="2" type="ORF">PPRIM_AZ9-3.1.T1260137</name>
</gene>
<reference evidence="2" key="1">
    <citation type="submission" date="2021-01" db="EMBL/GenBank/DDBJ databases">
        <authorList>
            <consortium name="Genoscope - CEA"/>
            <person name="William W."/>
        </authorList>
    </citation>
    <scope>NUCLEOTIDE SEQUENCE</scope>
</reference>
<dbReference type="Proteomes" id="UP000688137">
    <property type="component" value="Unassembled WGS sequence"/>
</dbReference>
<name>A0A8S1PP61_PARPR</name>
<organism evidence="2 3">
    <name type="scientific">Paramecium primaurelia</name>
    <dbReference type="NCBI Taxonomy" id="5886"/>
    <lineage>
        <taxon>Eukaryota</taxon>
        <taxon>Sar</taxon>
        <taxon>Alveolata</taxon>
        <taxon>Ciliophora</taxon>
        <taxon>Intramacronucleata</taxon>
        <taxon>Oligohymenophorea</taxon>
        <taxon>Peniculida</taxon>
        <taxon>Parameciidae</taxon>
        <taxon>Paramecium</taxon>
    </lineage>
</organism>
<keyword evidence="1" id="KW-0812">Transmembrane</keyword>
<proteinExistence type="predicted"/>